<sequence length="75" mass="8651">MFKIKNKNQLLIPIGFIILLSSILIASNISEHLEEGLKIVPYYLHLPLQVGIPFLLFVVTLIRNRLKTKHRMKNG</sequence>
<name>A0A135L1E5_9BACI</name>
<evidence type="ECO:0000313" key="3">
    <source>
        <dbReference type="Proteomes" id="UP000070352"/>
    </source>
</evidence>
<organism evidence="2 3">
    <name type="scientific">Tepidibacillus decaturensis</name>
    <dbReference type="NCBI Taxonomy" id="1413211"/>
    <lineage>
        <taxon>Bacteria</taxon>
        <taxon>Bacillati</taxon>
        <taxon>Bacillota</taxon>
        <taxon>Bacilli</taxon>
        <taxon>Bacillales</taxon>
        <taxon>Bacillaceae</taxon>
        <taxon>Tepidibacillus</taxon>
    </lineage>
</organism>
<protein>
    <recommendedName>
        <fullName evidence="4">DUF3955 domain-containing protein</fullName>
    </recommendedName>
</protein>
<dbReference type="EMBL" id="LSKU01000001">
    <property type="protein sequence ID" value="KXG42796.1"/>
    <property type="molecule type" value="Genomic_DNA"/>
</dbReference>
<keyword evidence="3" id="KW-1185">Reference proteome</keyword>
<proteinExistence type="predicted"/>
<accession>A0A135L1E5</accession>
<keyword evidence="1" id="KW-0812">Transmembrane</keyword>
<feature type="transmembrane region" description="Helical" evidence="1">
    <location>
        <begin position="42"/>
        <end position="62"/>
    </location>
</feature>
<reference evidence="2 3" key="1">
    <citation type="submission" date="2016-02" db="EMBL/GenBank/DDBJ databases">
        <title>Draft Genome for Tepidibacillus decaturensis nov. sp. Strain Z9, an Anaerobic, Moderately Thermophilic and Heterotrophic Bacterium from Deep Subsurface of the Illinois Basin, USA.</title>
        <authorList>
            <person name="Dong Y."/>
            <person name="Chang J.Y."/>
            <person name="Sanford R."/>
            <person name="Fouke B.W."/>
        </authorList>
    </citation>
    <scope>NUCLEOTIDE SEQUENCE [LARGE SCALE GENOMIC DNA]</scope>
    <source>
        <strain evidence="2 3">Z9</strain>
    </source>
</reference>
<dbReference type="STRING" id="1413211.U473_01170"/>
<evidence type="ECO:0000313" key="2">
    <source>
        <dbReference type="EMBL" id="KXG42796.1"/>
    </source>
</evidence>
<evidence type="ECO:0008006" key="4">
    <source>
        <dbReference type="Google" id="ProtNLM"/>
    </source>
</evidence>
<keyword evidence="1" id="KW-1133">Transmembrane helix</keyword>
<keyword evidence="1" id="KW-0472">Membrane</keyword>
<dbReference type="AlphaFoldDB" id="A0A135L1E5"/>
<gene>
    <name evidence="2" type="ORF">U473_01170</name>
</gene>
<dbReference type="Proteomes" id="UP000070352">
    <property type="component" value="Unassembled WGS sequence"/>
</dbReference>
<evidence type="ECO:0000256" key="1">
    <source>
        <dbReference type="SAM" id="Phobius"/>
    </source>
</evidence>
<comment type="caution">
    <text evidence="2">The sequence shown here is derived from an EMBL/GenBank/DDBJ whole genome shotgun (WGS) entry which is preliminary data.</text>
</comment>